<feature type="transmembrane region" description="Helical" evidence="7">
    <location>
        <begin position="216"/>
        <end position="234"/>
    </location>
</feature>
<dbReference type="GO" id="GO:0034486">
    <property type="term" value="P:vacuolar transmembrane transport"/>
    <property type="evidence" value="ECO:0007669"/>
    <property type="project" value="UniProtKB-ARBA"/>
</dbReference>
<feature type="transmembrane region" description="Helical" evidence="7">
    <location>
        <begin position="144"/>
        <end position="166"/>
    </location>
</feature>
<feature type="transmembrane region" description="Helical" evidence="7">
    <location>
        <begin position="178"/>
        <end position="195"/>
    </location>
</feature>
<dbReference type="Gene3D" id="1.20.1280.290">
    <property type="match status" value="2"/>
</dbReference>
<dbReference type="PANTHER" id="PTHR16201">
    <property type="entry name" value="SEVEN TRANSMEMBRANE PROTEIN 1-RELATED"/>
    <property type="match status" value="1"/>
</dbReference>
<comment type="subcellular location">
    <subcellularLocation>
        <location evidence="1">Membrane</location>
        <topology evidence="1">Multi-pass membrane protein</topology>
    </subcellularLocation>
</comment>
<sequence length="277" mass="31382">MFFSASGYTPEIPREFVVGSNICGSVSVACWVFLLLPQLIEQYRLKSADGIAIGFITLWMIGDIANLLGAVIGHLRPNVSLLALWFCFSDSLLVLSYIYYTHKSRLQKMLEETNEDTPLLPGPAESELDHTHHHHHHHAHHAPWWLSTGLPLVFVFLVSAGSYMLSDSTPDDGPEEKPLVAEVLGYFSAAMYLFARIPQIIQNHRRRSVEGLSMGFFLLSMLGNLTYSGQILILRQDKEWIMLYLPWLLGSVGTVFEDLVIFGQFYLYDDDDEIDDE</sequence>
<evidence type="ECO:0000256" key="2">
    <source>
        <dbReference type="ARBA" id="ARBA00022692"/>
    </source>
</evidence>
<evidence type="ECO:0000256" key="6">
    <source>
        <dbReference type="ARBA" id="ARBA00050768"/>
    </source>
</evidence>
<dbReference type="Proteomes" id="UP000238350">
    <property type="component" value="Unassembled WGS sequence"/>
</dbReference>
<dbReference type="OrthoDB" id="8048523at2759"/>
<dbReference type="RefSeq" id="XP_024663467.1">
    <property type="nucleotide sequence ID" value="XM_024807699.1"/>
</dbReference>
<dbReference type="EMBL" id="NDIQ01000001">
    <property type="protein sequence ID" value="PRT53521.1"/>
    <property type="molecule type" value="Genomic_DNA"/>
</dbReference>
<keyword evidence="3 7" id="KW-1133">Transmembrane helix</keyword>
<protein>
    <submittedName>
        <fullName evidence="8">Putative vacuolar amino acid transporter YPQ3</fullName>
    </submittedName>
</protein>
<keyword evidence="4 7" id="KW-0472">Membrane</keyword>
<dbReference type="AlphaFoldDB" id="A0A2T0FEV3"/>
<keyword evidence="9" id="KW-1185">Reference proteome</keyword>
<comment type="similarity">
    <text evidence="5">Belongs to the laat-1 family.</text>
</comment>
<evidence type="ECO:0000256" key="4">
    <source>
        <dbReference type="ARBA" id="ARBA00023136"/>
    </source>
</evidence>
<dbReference type="FunFam" id="1.20.1280.290:FF:000009">
    <property type="entry name" value="PQ loop repeat family protein"/>
    <property type="match status" value="1"/>
</dbReference>
<feature type="transmembrane region" description="Helical" evidence="7">
    <location>
        <begin position="48"/>
        <end position="73"/>
    </location>
</feature>
<name>A0A2T0FEV3_9ASCO</name>
<dbReference type="GO" id="GO:0015174">
    <property type="term" value="F:basic amino acid transmembrane transporter activity"/>
    <property type="evidence" value="ECO:0007669"/>
    <property type="project" value="UniProtKB-ARBA"/>
</dbReference>
<evidence type="ECO:0000256" key="5">
    <source>
        <dbReference type="ARBA" id="ARBA00038039"/>
    </source>
</evidence>
<evidence type="ECO:0000256" key="7">
    <source>
        <dbReference type="SAM" id="Phobius"/>
    </source>
</evidence>
<evidence type="ECO:0000313" key="8">
    <source>
        <dbReference type="EMBL" id="PRT53521.1"/>
    </source>
</evidence>
<reference evidence="8 9" key="1">
    <citation type="submission" date="2017-04" db="EMBL/GenBank/DDBJ databases">
        <title>Genome sequencing of [Candida] sorbophila.</title>
        <authorList>
            <person name="Ahn J.O."/>
        </authorList>
    </citation>
    <scope>NUCLEOTIDE SEQUENCE [LARGE SCALE GENOMIC DNA]</scope>
    <source>
        <strain evidence="8 9">DS02</strain>
    </source>
</reference>
<evidence type="ECO:0000313" key="9">
    <source>
        <dbReference type="Proteomes" id="UP000238350"/>
    </source>
</evidence>
<dbReference type="InterPro" id="IPR051415">
    <property type="entry name" value="LAAT-1"/>
</dbReference>
<accession>A0A2T0FEV3</accession>
<feature type="transmembrane region" description="Helical" evidence="7">
    <location>
        <begin position="240"/>
        <end position="262"/>
    </location>
</feature>
<dbReference type="SMART" id="SM00679">
    <property type="entry name" value="CTNS"/>
    <property type="match status" value="2"/>
</dbReference>
<dbReference type="GO" id="GO:0098852">
    <property type="term" value="C:lytic vacuole membrane"/>
    <property type="evidence" value="ECO:0007669"/>
    <property type="project" value="UniProtKB-ARBA"/>
</dbReference>
<dbReference type="Pfam" id="PF04193">
    <property type="entry name" value="PQ-loop"/>
    <property type="match status" value="2"/>
</dbReference>
<dbReference type="FunFam" id="1.20.1280.290:FF:000012">
    <property type="entry name" value="Vacuolar membrane PQ loop repeat protein"/>
    <property type="match status" value="1"/>
</dbReference>
<dbReference type="PANTHER" id="PTHR16201:SF44">
    <property type="entry name" value="SEVEN TRANSMEMBRANE PROTEIN 1"/>
    <property type="match status" value="1"/>
</dbReference>
<proteinExistence type="inferred from homology"/>
<keyword evidence="2 7" id="KW-0812">Transmembrane</keyword>
<organism evidence="8 9">
    <name type="scientific">Wickerhamiella sorbophila</name>
    <dbReference type="NCBI Taxonomy" id="45607"/>
    <lineage>
        <taxon>Eukaryota</taxon>
        <taxon>Fungi</taxon>
        <taxon>Dikarya</taxon>
        <taxon>Ascomycota</taxon>
        <taxon>Saccharomycotina</taxon>
        <taxon>Dipodascomycetes</taxon>
        <taxon>Dipodascales</taxon>
        <taxon>Trichomonascaceae</taxon>
        <taxon>Wickerhamiella</taxon>
    </lineage>
</organism>
<dbReference type="InterPro" id="IPR006603">
    <property type="entry name" value="PQ-loop_rpt"/>
</dbReference>
<dbReference type="GeneID" id="36514890"/>
<feature type="transmembrane region" description="Helical" evidence="7">
    <location>
        <begin position="16"/>
        <end position="36"/>
    </location>
</feature>
<gene>
    <name evidence="8" type="ORF">B9G98_01141</name>
</gene>
<comment type="caution">
    <text evidence="8">The sequence shown here is derived from an EMBL/GenBank/DDBJ whole genome shotgun (WGS) entry which is preliminary data.</text>
</comment>
<evidence type="ECO:0000256" key="3">
    <source>
        <dbReference type="ARBA" id="ARBA00022989"/>
    </source>
</evidence>
<feature type="transmembrane region" description="Helical" evidence="7">
    <location>
        <begin position="79"/>
        <end position="100"/>
    </location>
</feature>
<evidence type="ECO:0000256" key="1">
    <source>
        <dbReference type="ARBA" id="ARBA00004141"/>
    </source>
</evidence>
<comment type="catalytic activity">
    <reaction evidence="6">
        <text>L-histidine(out) + L-arginine(in) = L-histidine(in) + L-arginine(out)</text>
        <dbReference type="Rhea" id="RHEA:71063"/>
        <dbReference type="ChEBI" id="CHEBI:32682"/>
        <dbReference type="ChEBI" id="CHEBI:57595"/>
    </reaction>
</comment>